<keyword evidence="6" id="KW-1185">Reference proteome</keyword>
<dbReference type="CDD" id="cd07430">
    <property type="entry name" value="GH15_N"/>
    <property type="match status" value="1"/>
</dbReference>
<evidence type="ECO:0000256" key="2">
    <source>
        <dbReference type="SAM" id="SignalP"/>
    </source>
</evidence>
<sequence length="719" mass="77035">MRKVLLTGLVTVLAMSMVPAASATEGDAPGGPGAHPSWLPADKTGFGTARDRASDVWFTLQGGRMSEVYYPDLSTPSVRSLDLVVSDGRTFATLASAAKSQQVRRVDDLTYEQTSTDDQRRWRLSRTYVTDPARSTVLVDVEFTSLAGRPLSLYAVADPDLTNDGSDDSASASGAVASASDGATAAALTAAPAFSRTSVGYAGVSDGATQLLASKKLVSYSHAASGNVVLTGQTSADGVRSRHVTLSLGMGSSGSEAVNKAQASARRGFHAISADYSRGWRDYLSTVRTAPSSLTSPASRDLYRASVLTLAASEDKHHPGAFIASPSMPWRFGNNDPEYSPSGTYHLVWPRDLYQIATGLLAAGDRSAADRSVDYLFGTQQLPDGHLPQNSNVDGKPYWTSIQLDETALPIVLAQQLGRTDLWPNVRRAAEFLLSYRSADGKASPYTQQERWEEQDGYSPSTIAAVIAGLVCAADLATHSGANADAARYLATADRFKAGLAHQTVTTNGPLSKQPYFVRLTKNGDANSGLTYNLGNSSLTVDQRSVTDAGFLELVRLGIYPADDPVIRNSIKVTDADISFTTPAGQFWHRYTMDGYGEQPDGSPWDYTFPSESRATYGRLWPLLAGERGEYDLAAGNRLSAQRRLTDLSHAAGSSDTMPEQVWDENPPSGSPGHTPGTPTASATPLAWTHAQYIRLAWSVARNRPVEQPSVVREHFLGY</sequence>
<feature type="compositionally biased region" description="Low complexity" evidence="1">
    <location>
        <begin position="667"/>
        <end position="683"/>
    </location>
</feature>
<accession>A0A9Y2ILA4</accession>
<evidence type="ECO:0000259" key="4">
    <source>
        <dbReference type="Pfam" id="PF09137"/>
    </source>
</evidence>
<reference evidence="5 6" key="1">
    <citation type="submission" date="2023-06" db="EMBL/GenBank/DDBJ databases">
        <authorList>
            <person name="Oyuntsetseg B."/>
            <person name="Kim S.B."/>
        </authorList>
    </citation>
    <scope>NUCLEOTIDE SEQUENCE [LARGE SCALE GENOMIC DNA]</scope>
    <source>
        <strain evidence="5 6">2-15</strain>
    </source>
</reference>
<evidence type="ECO:0000313" key="5">
    <source>
        <dbReference type="EMBL" id="WIX81454.1"/>
    </source>
</evidence>
<dbReference type="KEGG" id="acab:QRX50_12170"/>
<evidence type="ECO:0000259" key="3">
    <source>
        <dbReference type="Pfam" id="PF00723"/>
    </source>
</evidence>
<evidence type="ECO:0000313" key="6">
    <source>
        <dbReference type="Proteomes" id="UP001236014"/>
    </source>
</evidence>
<dbReference type="InterPro" id="IPR015220">
    <property type="entry name" value="Glucodextranase_N"/>
</dbReference>
<dbReference type="EMBL" id="CP127294">
    <property type="protein sequence ID" value="WIX81454.1"/>
    <property type="molecule type" value="Genomic_DNA"/>
</dbReference>
<dbReference type="Pfam" id="PF00723">
    <property type="entry name" value="Glyco_hydro_15"/>
    <property type="match status" value="2"/>
</dbReference>
<dbReference type="Proteomes" id="UP001236014">
    <property type="component" value="Chromosome"/>
</dbReference>
<dbReference type="PANTHER" id="PTHR31616">
    <property type="entry name" value="TREHALASE"/>
    <property type="match status" value="1"/>
</dbReference>
<dbReference type="PANTHER" id="PTHR31616:SF0">
    <property type="entry name" value="GLUCAN 1,4-ALPHA-GLUCOSIDASE"/>
    <property type="match status" value="1"/>
</dbReference>
<feature type="domain" description="GH15-like" evidence="3">
    <location>
        <begin position="299"/>
        <end position="374"/>
    </location>
</feature>
<dbReference type="InterPro" id="IPR011013">
    <property type="entry name" value="Gal_mutarotase_sf_dom"/>
</dbReference>
<proteinExistence type="predicted"/>
<dbReference type="InterPro" id="IPR014718">
    <property type="entry name" value="GH-type_carb-bd"/>
</dbReference>
<dbReference type="GO" id="GO:0016757">
    <property type="term" value="F:glycosyltransferase activity"/>
    <property type="evidence" value="ECO:0007669"/>
    <property type="project" value="UniProtKB-ARBA"/>
</dbReference>
<dbReference type="Pfam" id="PF09137">
    <property type="entry name" value="Glucodextran_N"/>
    <property type="match status" value="1"/>
</dbReference>
<dbReference type="AlphaFoldDB" id="A0A9Y2ILA4"/>
<gene>
    <name evidence="5" type="ORF">QRX50_12170</name>
</gene>
<dbReference type="Gene3D" id="2.70.98.10">
    <property type="match status" value="1"/>
</dbReference>
<dbReference type="InterPro" id="IPR008928">
    <property type="entry name" value="6-hairpin_glycosidase_sf"/>
</dbReference>
<organism evidence="5 6">
    <name type="scientific">Amycolatopsis carbonis</name>
    <dbReference type="NCBI Taxonomy" id="715471"/>
    <lineage>
        <taxon>Bacteria</taxon>
        <taxon>Bacillati</taxon>
        <taxon>Actinomycetota</taxon>
        <taxon>Actinomycetes</taxon>
        <taxon>Pseudonocardiales</taxon>
        <taxon>Pseudonocardiaceae</taxon>
        <taxon>Amycolatopsis</taxon>
    </lineage>
</organism>
<evidence type="ECO:0000256" key="1">
    <source>
        <dbReference type="SAM" id="MobiDB-lite"/>
    </source>
</evidence>
<dbReference type="GO" id="GO:0005975">
    <property type="term" value="P:carbohydrate metabolic process"/>
    <property type="evidence" value="ECO:0007669"/>
    <property type="project" value="InterPro"/>
</dbReference>
<keyword evidence="5" id="KW-0378">Hydrolase</keyword>
<dbReference type="SUPFAM" id="SSF74650">
    <property type="entry name" value="Galactose mutarotase-like"/>
    <property type="match status" value="1"/>
</dbReference>
<feature type="region of interest" description="Disordered" evidence="1">
    <location>
        <begin position="23"/>
        <end position="43"/>
    </location>
</feature>
<feature type="chain" id="PRO_5040819186" evidence="2">
    <location>
        <begin position="24"/>
        <end position="719"/>
    </location>
</feature>
<dbReference type="GO" id="GO:0004553">
    <property type="term" value="F:hydrolase activity, hydrolyzing O-glycosyl compounds"/>
    <property type="evidence" value="ECO:0007669"/>
    <property type="project" value="TreeGrafter"/>
</dbReference>
<keyword evidence="2" id="KW-0732">Signal</keyword>
<protein>
    <submittedName>
        <fullName evidence="5">Glycoside hydrolase family 15 protein</fullName>
    </submittedName>
</protein>
<name>A0A9Y2ILA4_9PSEU</name>
<feature type="domain" description="GH15-like" evidence="3">
    <location>
        <begin position="388"/>
        <end position="698"/>
    </location>
</feature>
<feature type="region of interest" description="Disordered" evidence="1">
    <location>
        <begin position="651"/>
        <end position="683"/>
    </location>
</feature>
<feature type="domain" description="Glucodextranase N-terminal" evidence="4">
    <location>
        <begin position="28"/>
        <end position="284"/>
    </location>
</feature>
<dbReference type="InterPro" id="IPR012341">
    <property type="entry name" value="6hp_glycosidase-like_sf"/>
</dbReference>
<dbReference type="InterPro" id="IPR011613">
    <property type="entry name" value="GH15-like"/>
</dbReference>
<feature type="signal peptide" evidence="2">
    <location>
        <begin position="1"/>
        <end position="23"/>
    </location>
</feature>
<dbReference type="Gene3D" id="1.50.10.10">
    <property type="match status" value="1"/>
</dbReference>
<dbReference type="SUPFAM" id="SSF48208">
    <property type="entry name" value="Six-hairpin glycosidases"/>
    <property type="match status" value="1"/>
</dbReference>
<dbReference type="GO" id="GO:0030246">
    <property type="term" value="F:carbohydrate binding"/>
    <property type="evidence" value="ECO:0007669"/>
    <property type="project" value="InterPro"/>
</dbReference>